<dbReference type="EMBL" id="HQ259115">
    <property type="protein sequence ID" value="ADO51558.1"/>
    <property type="molecule type" value="Genomic_DNA"/>
</dbReference>
<reference evidence="4" key="1">
    <citation type="submission" date="2010-09" db="EMBL/GenBank/DDBJ databases">
        <authorList>
            <person name="Garcia O."/>
            <person name="Costa G.G.L."/>
            <person name="Tiburcio R.A."/>
            <person name="Medrano F.J."/>
            <person name="Carazzolle M.F."/>
            <person name="Thomazella D.T."/>
            <person name="Schuster S.C."/>
            <person name="Carlson J.E."/>
            <person name="Guiltinan M.J."/>
            <person name="Bailey B.A."/>
            <person name="Mieckowski P."/>
            <person name="Pereira G.A.G."/>
            <person name="Meinhardt L.W."/>
        </authorList>
    </citation>
    <scope>NUCLEOTIDE SEQUENCE</scope>
</reference>
<sequence>MLSLSIIMFVLTIDIKTSLDAGNSSSLLAWNWILSGLIIILTCEGWASVPFGKLGRIYNAISVVIMSMTRGQSAWVSNNLSDSSETTREVFSSRIVNKKNTNIEFEQWLVGVTDGDGTFHFSEHLPNKWILNFKIGQSTYNLRLLYHIKSKLGVGKVSVCADEMAEYRLRDVKKIIQHIIPLFDKYPLLTSKHYNYDLFKQAAFILTDTSISTADKHILLTKLKSKVRPDNYISPAWNVVNNNVSCLAEAQTVMTKSWLVGFTEAEGSFYLVTKSVGRIVHAFEITQKLDKIVLDSIGYLLGIKVIKKKSYFTVGTTNAKHISNIILYYHKTMKGMKSLEYRIWARSFNKIKAGQARFEYLTKVRNQMRNIRSIRLDKNFQIINNSLRSHSGVRPVAPAHSADLQRHPKGAKE</sequence>
<dbReference type="GO" id="GO:0005739">
    <property type="term" value="C:mitochondrion"/>
    <property type="evidence" value="ECO:0007669"/>
    <property type="project" value="UniProtKB-ARBA"/>
</dbReference>
<geneLocation type="mitochondrion" evidence="4"/>
<dbReference type="Pfam" id="PF00961">
    <property type="entry name" value="LAGLIDADG_1"/>
    <property type="match status" value="2"/>
</dbReference>
<dbReference type="InterPro" id="IPR004860">
    <property type="entry name" value="LAGLIDADG_dom"/>
</dbReference>
<keyword evidence="4" id="KW-0496">Mitochondrion</keyword>
<proteinExistence type="predicted"/>
<evidence type="ECO:0000259" key="3">
    <source>
        <dbReference type="Pfam" id="PF00961"/>
    </source>
</evidence>
<dbReference type="Gene3D" id="3.10.28.10">
    <property type="entry name" value="Homing endonucleases"/>
    <property type="match status" value="2"/>
</dbReference>
<reference key="2">
    <citation type="journal article" date="2012" name="Fungal Biol.">
        <title>The mitochondrial genome of Moniliophthora roreri, the frosty pod rot pathogen of cacao.</title>
        <authorList>
            <person name="Costa G.G.L."/>
            <person name="Cabrera O.G."/>
            <person name="Tiburcio R.A."/>
            <person name="Medrano F.J."/>
            <person name="Carazzolle M.F."/>
            <person name="Thomazella D.P.T."/>
            <person name="Schuster S.C."/>
            <person name="Carlson J.E."/>
            <person name="Guiltinan M.J."/>
            <person name="Bailey B.A."/>
            <person name="Mieczkowski P."/>
            <person name="Pereira G.A.G."/>
            <person name="Meinhardt L.W."/>
        </authorList>
    </citation>
    <scope>NUCLEOTIDE SEQUENCE [LARGE SCALE GENOMIC DNA]</scope>
    <source>
        <strain>MCA 2997</strain>
    </source>
</reference>
<evidence type="ECO:0000256" key="2">
    <source>
        <dbReference type="SAM" id="MobiDB-lite"/>
    </source>
</evidence>
<dbReference type="GeneID" id="10446034"/>
<feature type="domain" description="Homing endonuclease LAGLIDADG" evidence="3">
    <location>
        <begin position="259"/>
        <end position="345"/>
    </location>
</feature>
<feature type="compositionally biased region" description="Basic and acidic residues" evidence="2">
    <location>
        <begin position="403"/>
        <end position="413"/>
    </location>
</feature>
<keyword evidence="5" id="KW-1185">Reference proteome</keyword>
<feature type="domain" description="Homing endonuclease LAGLIDADG" evidence="3">
    <location>
        <begin position="109"/>
        <end position="202"/>
    </location>
</feature>
<evidence type="ECO:0000313" key="5">
    <source>
        <dbReference type="Proteomes" id="UP000017559"/>
    </source>
</evidence>
<dbReference type="PANTHER" id="PTHR36181">
    <property type="entry name" value="INTRON-ENCODED ENDONUCLEASE AI3-RELATED"/>
    <property type="match status" value="1"/>
</dbReference>
<comment type="function">
    <text evidence="1">Mitochondrial DNA endonuclease involved in intron homing.</text>
</comment>
<dbReference type="AlphaFoldDB" id="F2WVH7"/>
<evidence type="ECO:0000313" key="4">
    <source>
        <dbReference type="EMBL" id="ADO51558.1"/>
    </source>
</evidence>
<accession>F2WVH7</accession>
<dbReference type="STRING" id="1381753.F2WVH7"/>
<dbReference type="SUPFAM" id="SSF55608">
    <property type="entry name" value="Homing endonucleases"/>
    <property type="match status" value="2"/>
</dbReference>
<dbReference type="GO" id="GO:0004519">
    <property type="term" value="F:endonuclease activity"/>
    <property type="evidence" value="ECO:0007669"/>
    <property type="project" value="InterPro"/>
</dbReference>
<organism>
    <name type="scientific">Moniliophthora roreri (strain MCA 2997)</name>
    <name type="common">Cocoa frosty pod rot fungus</name>
    <name type="synonym">Crinipellis roreri</name>
    <dbReference type="NCBI Taxonomy" id="1381753"/>
    <lineage>
        <taxon>Eukaryota</taxon>
        <taxon>Fungi</taxon>
        <taxon>Dikarya</taxon>
        <taxon>Basidiomycota</taxon>
        <taxon>Agaricomycotina</taxon>
        <taxon>Agaricomycetes</taxon>
        <taxon>Agaricomycetidae</taxon>
        <taxon>Agaricales</taxon>
        <taxon>Marasmiineae</taxon>
        <taxon>Marasmiaceae</taxon>
        <taxon>Moniliophthora</taxon>
    </lineage>
</organism>
<dbReference type="Proteomes" id="UP000017559">
    <property type="component" value="Mitochondrion"/>
</dbReference>
<dbReference type="InterPro" id="IPR051289">
    <property type="entry name" value="LAGLIDADG_Endonuclease"/>
</dbReference>
<dbReference type="InterPro" id="IPR027434">
    <property type="entry name" value="Homing_endonucl"/>
</dbReference>
<evidence type="ECO:0000256" key="1">
    <source>
        <dbReference type="ARBA" id="ARBA00002670"/>
    </source>
</evidence>
<protein>
    <submittedName>
        <fullName evidence="4">Intronic ORF at intron 1 of cox1</fullName>
    </submittedName>
</protein>
<feature type="region of interest" description="Disordered" evidence="2">
    <location>
        <begin position="391"/>
        <end position="413"/>
    </location>
</feature>
<dbReference type="PANTHER" id="PTHR36181:SF2">
    <property type="entry name" value="INTRON-ENCODED ENDONUCLEASE AI3-RELATED"/>
    <property type="match status" value="1"/>
</dbReference>
<name>F2WVH7_MONRO</name>
<dbReference type="RefSeq" id="YP_004376348.1">
    <property type="nucleotide sequence ID" value="NC_015400.1"/>
</dbReference>
<gene>
    <name evidence="4" type="primary">oi1cox1</name>
</gene>